<reference evidence="1" key="1">
    <citation type="journal article" date="2015" name="Nature">
        <title>Complex archaea that bridge the gap between prokaryotes and eukaryotes.</title>
        <authorList>
            <person name="Spang A."/>
            <person name="Saw J.H."/>
            <person name="Jorgensen S.L."/>
            <person name="Zaremba-Niedzwiedzka K."/>
            <person name="Martijn J."/>
            <person name="Lind A.E."/>
            <person name="van Eijk R."/>
            <person name="Schleper C."/>
            <person name="Guy L."/>
            <person name="Ettema T.J."/>
        </authorList>
    </citation>
    <scope>NUCLEOTIDE SEQUENCE</scope>
</reference>
<dbReference type="AlphaFoldDB" id="A0A0F9RWC3"/>
<accession>A0A0F9RWC3</accession>
<evidence type="ECO:0000313" key="1">
    <source>
        <dbReference type="EMBL" id="KKN21493.1"/>
    </source>
</evidence>
<sequence length="143" mass="15204">MTPRAILICFLALLAGTVMAMSIGIYMVGKDHKAAAVAFWGDTYDASDNSVKVDWGFIGNLIMPRGGPMVSPEAAGVCLDTPLPLVPIKVSAEGRGQVLCGLGSNSMVMGFDVNKIDDAQFREAFKEAIADEYGDSTKTRQTP</sequence>
<gene>
    <name evidence="1" type="ORF">LCGC14_0924920</name>
</gene>
<comment type="caution">
    <text evidence="1">The sequence shown here is derived from an EMBL/GenBank/DDBJ whole genome shotgun (WGS) entry which is preliminary data.</text>
</comment>
<dbReference type="EMBL" id="LAZR01003144">
    <property type="protein sequence ID" value="KKN21493.1"/>
    <property type="molecule type" value="Genomic_DNA"/>
</dbReference>
<proteinExistence type="predicted"/>
<name>A0A0F9RWC3_9ZZZZ</name>
<protein>
    <submittedName>
        <fullName evidence="1">Uncharacterized protein</fullName>
    </submittedName>
</protein>
<organism evidence="1">
    <name type="scientific">marine sediment metagenome</name>
    <dbReference type="NCBI Taxonomy" id="412755"/>
    <lineage>
        <taxon>unclassified sequences</taxon>
        <taxon>metagenomes</taxon>
        <taxon>ecological metagenomes</taxon>
    </lineage>
</organism>